<keyword evidence="4 9" id="KW-0863">Zinc-finger</keyword>
<dbReference type="GO" id="GO:0005634">
    <property type="term" value="C:nucleus"/>
    <property type="evidence" value="ECO:0007669"/>
    <property type="project" value="UniProtKB-SubCell"/>
</dbReference>
<keyword evidence="8" id="KW-0539">Nucleus</keyword>
<dbReference type="WBParaSite" id="EEL_0000264501-mRNA-1">
    <property type="protein sequence ID" value="EEL_0000264501-mRNA-1"/>
    <property type="gene ID" value="EEL_0000264501"/>
</dbReference>
<dbReference type="PANTHER" id="PTHR24394:SF48">
    <property type="entry name" value="ZINC FINGER PROTEIN 771"/>
    <property type="match status" value="1"/>
</dbReference>
<keyword evidence="3" id="KW-0677">Repeat</keyword>
<evidence type="ECO:0000259" key="10">
    <source>
        <dbReference type="PROSITE" id="PS50157"/>
    </source>
</evidence>
<keyword evidence="11" id="KW-1185">Reference proteome</keyword>
<dbReference type="InterPro" id="IPR036236">
    <property type="entry name" value="Znf_C2H2_sf"/>
</dbReference>
<keyword evidence="2" id="KW-0479">Metal-binding</keyword>
<protein>
    <submittedName>
        <fullName evidence="12">C2H2-type domain-containing protein</fullName>
    </submittedName>
</protein>
<name>A0A0R3RMD5_9BILA</name>
<keyword evidence="5" id="KW-0862">Zinc</keyword>
<reference evidence="12" key="1">
    <citation type="submission" date="2017-02" db="UniProtKB">
        <authorList>
            <consortium name="WormBaseParasite"/>
        </authorList>
    </citation>
    <scope>IDENTIFICATION</scope>
</reference>
<dbReference type="PANTHER" id="PTHR24394">
    <property type="entry name" value="ZINC FINGER PROTEIN"/>
    <property type="match status" value="1"/>
</dbReference>
<evidence type="ECO:0000256" key="1">
    <source>
        <dbReference type="ARBA" id="ARBA00004123"/>
    </source>
</evidence>
<evidence type="ECO:0000256" key="3">
    <source>
        <dbReference type="ARBA" id="ARBA00022737"/>
    </source>
</evidence>
<evidence type="ECO:0000256" key="4">
    <source>
        <dbReference type="ARBA" id="ARBA00022771"/>
    </source>
</evidence>
<evidence type="ECO:0000256" key="8">
    <source>
        <dbReference type="ARBA" id="ARBA00023242"/>
    </source>
</evidence>
<accession>A0A0R3RMD5</accession>
<dbReference type="GO" id="GO:0000981">
    <property type="term" value="F:DNA-binding transcription factor activity, RNA polymerase II-specific"/>
    <property type="evidence" value="ECO:0007669"/>
    <property type="project" value="TreeGrafter"/>
</dbReference>
<evidence type="ECO:0000313" key="11">
    <source>
        <dbReference type="Proteomes" id="UP000050640"/>
    </source>
</evidence>
<dbReference type="GO" id="GO:0003677">
    <property type="term" value="F:DNA binding"/>
    <property type="evidence" value="ECO:0007669"/>
    <property type="project" value="UniProtKB-KW"/>
</dbReference>
<evidence type="ECO:0000256" key="6">
    <source>
        <dbReference type="ARBA" id="ARBA00023015"/>
    </source>
</evidence>
<evidence type="ECO:0000256" key="5">
    <source>
        <dbReference type="ARBA" id="ARBA00022833"/>
    </source>
</evidence>
<dbReference type="Gene3D" id="3.30.160.60">
    <property type="entry name" value="Classic Zinc Finger"/>
    <property type="match status" value="2"/>
</dbReference>
<keyword evidence="7" id="KW-0804">Transcription</keyword>
<dbReference type="SMART" id="SM00355">
    <property type="entry name" value="ZnF_C2H2"/>
    <property type="match status" value="2"/>
</dbReference>
<proteinExistence type="predicted"/>
<dbReference type="SUPFAM" id="SSF57667">
    <property type="entry name" value="beta-beta-alpha zinc fingers"/>
    <property type="match status" value="1"/>
</dbReference>
<dbReference type="InterPro" id="IPR013087">
    <property type="entry name" value="Znf_C2H2_type"/>
</dbReference>
<dbReference type="PROSITE" id="PS50157">
    <property type="entry name" value="ZINC_FINGER_C2H2_2"/>
    <property type="match status" value="1"/>
</dbReference>
<evidence type="ECO:0000256" key="7">
    <source>
        <dbReference type="ARBA" id="ARBA00023163"/>
    </source>
</evidence>
<dbReference type="STRING" id="1147741.A0A0R3RMD5"/>
<sequence length="93" mass="10926">MMTAANNVAANEKRFECNICSKQFGHKQFVQSKHLRDHKKKIYTKKKECNPCGKGFKHRKSLQNHEHLHKDVKPSKCDVCGQKFIRNFNLKNI</sequence>
<keyword evidence="6" id="KW-0805">Transcription regulation</keyword>
<evidence type="ECO:0000256" key="2">
    <source>
        <dbReference type="ARBA" id="ARBA00022723"/>
    </source>
</evidence>
<dbReference type="GO" id="GO:0008270">
    <property type="term" value="F:zinc ion binding"/>
    <property type="evidence" value="ECO:0007669"/>
    <property type="project" value="UniProtKB-KW"/>
</dbReference>
<comment type="subcellular location">
    <subcellularLocation>
        <location evidence="1">Nucleus</location>
    </subcellularLocation>
</comment>
<feature type="domain" description="C2H2-type" evidence="10">
    <location>
        <begin position="47"/>
        <end position="74"/>
    </location>
</feature>
<organism evidence="11 12">
    <name type="scientific">Elaeophora elaphi</name>
    <dbReference type="NCBI Taxonomy" id="1147741"/>
    <lineage>
        <taxon>Eukaryota</taxon>
        <taxon>Metazoa</taxon>
        <taxon>Ecdysozoa</taxon>
        <taxon>Nematoda</taxon>
        <taxon>Chromadorea</taxon>
        <taxon>Rhabditida</taxon>
        <taxon>Spirurina</taxon>
        <taxon>Spiruromorpha</taxon>
        <taxon>Filarioidea</taxon>
        <taxon>Onchocercidae</taxon>
        <taxon>Elaeophora</taxon>
    </lineage>
</organism>
<dbReference type="PROSITE" id="PS00028">
    <property type="entry name" value="ZINC_FINGER_C2H2_1"/>
    <property type="match status" value="1"/>
</dbReference>
<evidence type="ECO:0000313" key="12">
    <source>
        <dbReference type="WBParaSite" id="EEL_0000264501-mRNA-1"/>
    </source>
</evidence>
<dbReference type="AlphaFoldDB" id="A0A0R3RMD5"/>
<dbReference type="Proteomes" id="UP000050640">
    <property type="component" value="Unplaced"/>
</dbReference>
<evidence type="ECO:0000256" key="9">
    <source>
        <dbReference type="PROSITE-ProRule" id="PRU00042"/>
    </source>
</evidence>